<dbReference type="PANTHER" id="PTHR43798">
    <property type="entry name" value="MONOACYLGLYCEROL LIPASE"/>
    <property type="match status" value="1"/>
</dbReference>
<dbReference type="InterPro" id="IPR029058">
    <property type="entry name" value="AB_hydrolase_fold"/>
</dbReference>
<feature type="domain" description="AB hydrolase-1" evidence="1">
    <location>
        <begin position="49"/>
        <end position="147"/>
    </location>
</feature>
<organism evidence="2 3">
    <name type="scientific">Chitinophaga tropicalis</name>
    <dbReference type="NCBI Taxonomy" id="2683588"/>
    <lineage>
        <taxon>Bacteria</taxon>
        <taxon>Pseudomonadati</taxon>
        <taxon>Bacteroidota</taxon>
        <taxon>Chitinophagia</taxon>
        <taxon>Chitinophagales</taxon>
        <taxon>Chitinophagaceae</taxon>
        <taxon>Chitinophaga</taxon>
    </lineage>
</organism>
<name>A0A7K1U509_9BACT</name>
<dbReference type="SUPFAM" id="SSF53474">
    <property type="entry name" value="alpha/beta-Hydrolases"/>
    <property type="match status" value="1"/>
</dbReference>
<keyword evidence="3" id="KW-1185">Reference proteome</keyword>
<proteinExistence type="predicted"/>
<dbReference type="InterPro" id="IPR000073">
    <property type="entry name" value="AB_hydrolase_1"/>
</dbReference>
<dbReference type="Pfam" id="PF00561">
    <property type="entry name" value="Abhydrolase_1"/>
    <property type="match status" value="1"/>
</dbReference>
<dbReference type="GO" id="GO:0016020">
    <property type="term" value="C:membrane"/>
    <property type="evidence" value="ECO:0007669"/>
    <property type="project" value="TreeGrafter"/>
</dbReference>
<dbReference type="RefSeq" id="WP_157306489.1">
    <property type="nucleotide sequence ID" value="NZ_WRXN01000004.1"/>
</dbReference>
<dbReference type="EMBL" id="WRXN01000004">
    <property type="protein sequence ID" value="MVT09075.1"/>
    <property type="molecule type" value="Genomic_DNA"/>
</dbReference>
<dbReference type="PRINTS" id="PR00111">
    <property type="entry name" value="ABHYDROLASE"/>
</dbReference>
<dbReference type="PANTHER" id="PTHR43798:SF33">
    <property type="entry name" value="HYDROLASE, PUTATIVE (AFU_ORTHOLOGUE AFUA_2G14860)-RELATED"/>
    <property type="match status" value="1"/>
</dbReference>
<evidence type="ECO:0000313" key="2">
    <source>
        <dbReference type="EMBL" id="MVT09075.1"/>
    </source>
</evidence>
<evidence type="ECO:0000313" key="3">
    <source>
        <dbReference type="Proteomes" id="UP000461730"/>
    </source>
</evidence>
<reference evidence="2 3" key="1">
    <citation type="submission" date="2019-12" db="EMBL/GenBank/DDBJ databases">
        <title>Chitinophaga sp. strain ysch24 (GDMCC 1.1355), whole genome shotgun sequence.</title>
        <authorList>
            <person name="Zhang X."/>
        </authorList>
    </citation>
    <scope>NUCLEOTIDE SEQUENCE [LARGE SCALE GENOMIC DNA]</scope>
    <source>
        <strain evidence="3">ysch24</strain>
    </source>
</reference>
<dbReference type="AlphaFoldDB" id="A0A7K1U509"/>
<dbReference type="Proteomes" id="UP000461730">
    <property type="component" value="Unassembled WGS sequence"/>
</dbReference>
<dbReference type="GO" id="GO:0047372">
    <property type="term" value="F:monoacylglycerol lipase activity"/>
    <property type="evidence" value="ECO:0007669"/>
    <property type="project" value="TreeGrafter"/>
</dbReference>
<gene>
    <name evidence="2" type="ORF">GO493_12455</name>
</gene>
<sequence length="283" mass="31455">MKKLTFITTTLLLFITLQSYSQKVQPVTSGFASNQGVKTYYEEYGKGSPLILLHGAYMTIGMNWNELIPELSKTHRVIALELQGHGHTPLTDRPLTWPTLAADVAAVMNHLKIDSADVIGYSFGGTVAYQLAIQNPEKVKRTVIISSTYKTYGWQKEVAAALRSMTPEMLTNTPLKTAYDAVAPDKTKWEPFLKQMIAFDNIDYNFGDDNIKKIKSPVLLISGDNDGVDKIELIKTYQLLGGCVFADMGAMPKSQLAIIPAQGHVSLMMQTKQLLEYITPFLK</sequence>
<evidence type="ECO:0000259" key="1">
    <source>
        <dbReference type="Pfam" id="PF00561"/>
    </source>
</evidence>
<protein>
    <submittedName>
        <fullName evidence="2">Alpha/beta fold hydrolase</fullName>
    </submittedName>
</protein>
<dbReference type="GO" id="GO:0046464">
    <property type="term" value="P:acylglycerol catabolic process"/>
    <property type="evidence" value="ECO:0007669"/>
    <property type="project" value="TreeGrafter"/>
</dbReference>
<keyword evidence="2" id="KW-0378">Hydrolase</keyword>
<accession>A0A7K1U509</accession>
<dbReference type="Gene3D" id="3.40.50.1820">
    <property type="entry name" value="alpha/beta hydrolase"/>
    <property type="match status" value="1"/>
</dbReference>
<dbReference type="InterPro" id="IPR050266">
    <property type="entry name" value="AB_hydrolase_sf"/>
</dbReference>
<comment type="caution">
    <text evidence="2">The sequence shown here is derived from an EMBL/GenBank/DDBJ whole genome shotgun (WGS) entry which is preliminary data.</text>
</comment>